<comment type="similarity">
    <text evidence="1 5">Belongs to the DNA glycosylase MPG family.</text>
</comment>
<dbReference type="GO" id="GO:0003677">
    <property type="term" value="F:DNA binding"/>
    <property type="evidence" value="ECO:0007669"/>
    <property type="project" value="InterPro"/>
</dbReference>
<dbReference type="RefSeq" id="WP_084017796.1">
    <property type="nucleotide sequence ID" value="NZ_FWXS01000007.1"/>
</dbReference>
<evidence type="ECO:0000313" key="6">
    <source>
        <dbReference type="EMBL" id="SMC76168.1"/>
    </source>
</evidence>
<dbReference type="InterPro" id="IPR011034">
    <property type="entry name" value="Formyl_transferase-like_C_sf"/>
</dbReference>
<evidence type="ECO:0000256" key="3">
    <source>
        <dbReference type="ARBA" id="ARBA00022801"/>
    </source>
</evidence>
<gene>
    <name evidence="6" type="ORF">SAMN06296427_107117</name>
</gene>
<reference evidence="7" key="1">
    <citation type="submission" date="2017-04" db="EMBL/GenBank/DDBJ databases">
        <authorList>
            <person name="Varghese N."/>
            <person name="Submissions S."/>
        </authorList>
    </citation>
    <scope>NUCLEOTIDE SEQUENCE [LARGE SCALE GENOMIC DNA]</scope>
    <source>
        <strain evidence="7">CGMCC 1.12708</strain>
    </source>
</reference>
<evidence type="ECO:0000256" key="4">
    <source>
        <dbReference type="ARBA" id="ARBA00023204"/>
    </source>
</evidence>
<dbReference type="PANTHER" id="PTHR10429">
    <property type="entry name" value="DNA-3-METHYLADENINE GLYCOSYLASE"/>
    <property type="match status" value="1"/>
</dbReference>
<evidence type="ECO:0000256" key="1">
    <source>
        <dbReference type="ARBA" id="ARBA00009232"/>
    </source>
</evidence>
<evidence type="ECO:0000256" key="5">
    <source>
        <dbReference type="HAMAP-Rule" id="MF_00527"/>
    </source>
</evidence>
<dbReference type="EC" id="3.2.2.-" evidence="5"/>
<evidence type="ECO:0000313" key="7">
    <source>
        <dbReference type="Proteomes" id="UP000192393"/>
    </source>
</evidence>
<dbReference type="GO" id="GO:0006284">
    <property type="term" value="P:base-excision repair"/>
    <property type="evidence" value="ECO:0007669"/>
    <property type="project" value="InterPro"/>
</dbReference>
<dbReference type="EMBL" id="FWXS01000007">
    <property type="protein sequence ID" value="SMC76168.1"/>
    <property type="molecule type" value="Genomic_DNA"/>
</dbReference>
<accession>A0A1W2BUD7</accession>
<dbReference type="NCBIfam" id="TIGR00567">
    <property type="entry name" value="3mg"/>
    <property type="match status" value="1"/>
</dbReference>
<organism evidence="6 7">
    <name type="scientific">Moheibacter sediminis</name>
    <dbReference type="NCBI Taxonomy" id="1434700"/>
    <lineage>
        <taxon>Bacteria</taxon>
        <taxon>Pseudomonadati</taxon>
        <taxon>Bacteroidota</taxon>
        <taxon>Flavobacteriia</taxon>
        <taxon>Flavobacteriales</taxon>
        <taxon>Weeksellaceae</taxon>
        <taxon>Moheibacter</taxon>
    </lineage>
</organism>
<keyword evidence="7" id="KW-1185">Reference proteome</keyword>
<dbReference type="Gene3D" id="3.10.300.10">
    <property type="entry name" value="Methylpurine-DNA glycosylase (MPG)"/>
    <property type="match status" value="2"/>
</dbReference>
<keyword evidence="2 5" id="KW-0227">DNA damage</keyword>
<keyword evidence="4 5" id="KW-0234">DNA repair</keyword>
<dbReference type="SUPFAM" id="SSF50486">
    <property type="entry name" value="FMT C-terminal domain-like"/>
    <property type="match status" value="1"/>
</dbReference>
<dbReference type="GO" id="GO:0003905">
    <property type="term" value="F:alkylbase DNA N-glycosylase activity"/>
    <property type="evidence" value="ECO:0007669"/>
    <property type="project" value="InterPro"/>
</dbReference>
<dbReference type="InterPro" id="IPR003180">
    <property type="entry name" value="MPG"/>
</dbReference>
<dbReference type="OrthoDB" id="9794313at2"/>
<dbReference type="Pfam" id="PF02245">
    <property type="entry name" value="Pur_DNA_glyco"/>
    <property type="match status" value="2"/>
</dbReference>
<dbReference type="AlphaFoldDB" id="A0A1W2BUD7"/>
<evidence type="ECO:0000256" key="2">
    <source>
        <dbReference type="ARBA" id="ARBA00022763"/>
    </source>
</evidence>
<dbReference type="STRING" id="1434700.SAMN06296427_107117"/>
<dbReference type="Proteomes" id="UP000192393">
    <property type="component" value="Unassembled WGS sequence"/>
</dbReference>
<dbReference type="HAMAP" id="MF_00527">
    <property type="entry name" value="3MGH"/>
    <property type="match status" value="1"/>
</dbReference>
<dbReference type="PANTHER" id="PTHR10429:SF0">
    <property type="entry name" value="DNA-3-METHYLADENINE GLYCOSYLASE"/>
    <property type="match status" value="1"/>
</dbReference>
<dbReference type="CDD" id="cd00540">
    <property type="entry name" value="AAG"/>
    <property type="match status" value="1"/>
</dbReference>
<dbReference type="InterPro" id="IPR036995">
    <property type="entry name" value="MPG_sf"/>
</dbReference>
<sequence length="171" mass="19582">MNKRIPNDFFQNNDALFVAENLIGKTLVRDFGNGEVIRSKIIETEAYFGGDDLACHASKGRTPRTDIMFQDGGKIYVYLIYGMYWMLNFVTGKENHPQAVLIRGVENCIGPGRLGRMLQLDKSFYGEDLETSNRIWIEYSQIQGTIITTARIGIDYAGEIWKNKPWRFVLT</sequence>
<name>A0A1W2BUD7_9FLAO</name>
<keyword evidence="3 5" id="KW-0378">Hydrolase</keyword>
<proteinExistence type="inferred from homology"/>
<protein>
    <recommendedName>
        <fullName evidence="5">Putative 3-methyladenine DNA glycosylase</fullName>
        <ecNumber evidence="5">3.2.2.-</ecNumber>
    </recommendedName>
</protein>